<dbReference type="InParanoid" id="K3ZFT9"/>
<feature type="signal peptide" evidence="1">
    <location>
        <begin position="1"/>
        <end position="24"/>
    </location>
</feature>
<dbReference type="Gramene" id="KQL13200">
    <property type="protein sequence ID" value="KQL13200"/>
    <property type="gene ID" value="SETIT_025441mg"/>
</dbReference>
<protein>
    <submittedName>
        <fullName evidence="2">Uncharacterized protein</fullName>
    </submittedName>
</protein>
<keyword evidence="3" id="KW-1185">Reference proteome</keyword>
<dbReference type="HOGENOM" id="CLU_3225533_0_0_1"/>
<dbReference type="EnsemblPlants" id="KQL13200">
    <property type="protein sequence ID" value="KQL13200"/>
    <property type="gene ID" value="SETIT_025441mg"/>
</dbReference>
<accession>K3ZFT9</accession>
<evidence type="ECO:0000313" key="2">
    <source>
        <dbReference type="EnsemblPlants" id="KQL13200"/>
    </source>
</evidence>
<proteinExistence type="predicted"/>
<sequence>MLLPHATAHALLLLLRFAVPLPHAVLHAPTVAPLPKHAWLRLRN</sequence>
<dbReference type="EMBL" id="AGNK02001437">
    <property type="status" value="NOT_ANNOTATED_CDS"/>
    <property type="molecule type" value="Genomic_DNA"/>
</dbReference>
<reference evidence="3" key="1">
    <citation type="journal article" date="2012" name="Nat. Biotechnol.">
        <title>Reference genome sequence of the model plant Setaria.</title>
        <authorList>
            <person name="Bennetzen J.L."/>
            <person name="Schmutz J."/>
            <person name="Wang H."/>
            <person name="Percifield R."/>
            <person name="Hawkins J."/>
            <person name="Pontaroli A.C."/>
            <person name="Estep M."/>
            <person name="Feng L."/>
            <person name="Vaughn J.N."/>
            <person name="Grimwood J."/>
            <person name="Jenkins J."/>
            <person name="Barry K."/>
            <person name="Lindquist E."/>
            <person name="Hellsten U."/>
            <person name="Deshpande S."/>
            <person name="Wang X."/>
            <person name="Wu X."/>
            <person name="Mitros T."/>
            <person name="Triplett J."/>
            <person name="Yang X."/>
            <person name="Ye C.Y."/>
            <person name="Mauro-Herrera M."/>
            <person name="Wang L."/>
            <person name="Li P."/>
            <person name="Sharma M."/>
            <person name="Sharma R."/>
            <person name="Ronald P.C."/>
            <person name="Panaud O."/>
            <person name="Kellogg E.A."/>
            <person name="Brutnell T.P."/>
            <person name="Doust A.N."/>
            <person name="Tuskan G.A."/>
            <person name="Rokhsar D."/>
            <person name="Devos K.M."/>
        </authorList>
    </citation>
    <scope>NUCLEOTIDE SEQUENCE [LARGE SCALE GENOMIC DNA]</scope>
    <source>
        <strain evidence="3">cv. Yugu1</strain>
    </source>
</reference>
<name>K3ZFT9_SETIT</name>
<organism evidence="2 3">
    <name type="scientific">Setaria italica</name>
    <name type="common">Foxtail millet</name>
    <name type="synonym">Panicum italicum</name>
    <dbReference type="NCBI Taxonomy" id="4555"/>
    <lineage>
        <taxon>Eukaryota</taxon>
        <taxon>Viridiplantae</taxon>
        <taxon>Streptophyta</taxon>
        <taxon>Embryophyta</taxon>
        <taxon>Tracheophyta</taxon>
        <taxon>Spermatophyta</taxon>
        <taxon>Magnoliopsida</taxon>
        <taxon>Liliopsida</taxon>
        <taxon>Poales</taxon>
        <taxon>Poaceae</taxon>
        <taxon>PACMAD clade</taxon>
        <taxon>Panicoideae</taxon>
        <taxon>Panicodae</taxon>
        <taxon>Paniceae</taxon>
        <taxon>Cenchrinae</taxon>
        <taxon>Setaria</taxon>
    </lineage>
</organism>
<dbReference type="AlphaFoldDB" id="K3ZFT9"/>
<evidence type="ECO:0000256" key="1">
    <source>
        <dbReference type="SAM" id="SignalP"/>
    </source>
</evidence>
<feature type="chain" id="PRO_5010127774" evidence="1">
    <location>
        <begin position="25"/>
        <end position="44"/>
    </location>
</feature>
<reference evidence="2" key="2">
    <citation type="submission" date="2018-08" db="UniProtKB">
        <authorList>
            <consortium name="EnsemblPlants"/>
        </authorList>
    </citation>
    <scope>IDENTIFICATION</scope>
    <source>
        <strain evidence="2">Yugu1</strain>
    </source>
</reference>
<dbReference type="Proteomes" id="UP000004995">
    <property type="component" value="Unassembled WGS sequence"/>
</dbReference>
<evidence type="ECO:0000313" key="3">
    <source>
        <dbReference type="Proteomes" id="UP000004995"/>
    </source>
</evidence>
<keyword evidence="1" id="KW-0732">Signal</keyword>